<sequence>MTLGYSRPIRHSSFYSSSFHRQQSSSAASIIVLFIVNSFSSCISRAFLHRHQRFATASLVMALITALDLVVEKTWTVLCDTPTYQQNPNFMRFLLSMSHTCEMAKEAQVSFAPGLFHVMMSPTPPDISFFKNLPIDVENRWGIYVVTLERPGYKPRIHIGSRTSQDRGVKNRFHQYDIEYLLPFYVTKAVQERYEIASKGLLCWTPIIELLLGFYSWLLRELDRPYRTLRSSKHTWENTGI</sequence>
<evidence type="ECO:0000313" key="1">
    <source>
        <dbReference type="EMBL" id="PTB57536.1"/>
    </source>
</evidence>
<dbReference type="EMBL" id="KZ679677">
    <property type="protein sequence ID" value="PTB57536.1"/>
    <property type="molecule type" value="Genomic_DNA"/>
</dbReference>
<reference evidence="1 2" key="1">
    <citation type="submission" date="2016-07" db="EMBL/GenBank/DDBJ databases">
        <title>Multiple horizontal gene transfer events from other fungi enriched the ability of initially mycotrophic Trichoderma (Ascomycota) to feed on dead plant biomass.</title>
        <authorList>
            <consortium name="DOE Joint Genome Institute"/>
            <person name="Aerts A."/>
            <person name="Atanasova L."/>
            <person name="Chenthamara K."/>
            <person name="Zhang J."/>
            <person name="Grujic M."/>
            <person name="Henrissat B."/>
            <person name="Kuo A."/>
            <person name="Salamov A."/>
            <person name="Lipzen A."/>
            <person name="Labutti K."/>
            <person name="Barry K."/>
            <person name="Miao Y."/>
            <person name="Rahimi M.J."/>
            <person name="Shen Q."/>
            <person name="Grigoriev I.V."/>
            <person name="Kubicek C.P."/>
            <person name="Druzhinina I.S."/>
        </authorList>
    </citation>
    <scope>NUCLEOTIDE SEQUENCE [LARGE SCALE GENOMIC DNA]</scope>
    <source>
        <strain evidence="1 2">CBS 226.95</strain>
    </source>
</reference>
<keyword evidence="2" id="KW-1185">Reference proteome</keyword>
<dbReference type="STRING" id="983964.A0A2T4AKF0"/>
<proteinExistence type="predicted"/>
<evidence type="ECO:0000313" key="2">
    <source>
        <dbReference type="Proteomes" id="UP000241690"/>
    </source>
</evidence>
<gene>
    <name evidence="1" type="ORF">M431DRAFT_479135</name>
</gene>
<dbReference type="GeneID" id="36624310"/>
<dbReference type="AlphaFoldDB" id="A0A2T4AKF0"/>
<dbReference type="Proteomes" id="UP000241690">
    <property type="component" value="Unassembled WGS sequence"/>
</dbReference>
<accession>A0A2T4AKF0</accession>
<dbReference type="RefSeq" id="XP_024777213.1">
    <property type="nucleotide sequence ID" value="XM_024915741.1"/>
</dbReference>
<protein>
    <submittedName>
        <fullName evidence="1">Uncharacterized protein</fullName>
    </submittedName>
</protein>
<name>A0A2T4AKF0_TRIHA</name>
<organism evidence="1 2">
    <name type="scientific">Trichoderma harzianum CBS 226.95</name>
    <dbReference type="NCBI Taxonomy" id="983964"/>
    <lineage>
        <taxon>Eukaryota</taxon>
        <taxon>Fungi</taxon>
        <taxon>Dikarya</taxon>
        <taxon>Ascomycota</taxon>
        <taxon>Pezizomycotina</taxon>
        <taxon>Sordariomycetes</taxon>
        <taxon>Hypocreomycetidae</taxon>
        <taxon>Hypocreales</taxon>
        <taxon>Hypocreaceae</taxon>
        <taxon>Trichoderma</taxon>
    </lineage>
</organism>